<dbReference type="PANTHER" id="PTHR45747:SF4">
    <property type="entry name" value="HISTONE-LYSINE N-METHYLTRANSFERASE E(Z)"/>
    <property type="match status" value="1"/>
</dbReference>
<keyword evidence="3" id="KW-0949">S-adenosyl-L-methionine</keyword>
<dbReference type="SMART" id="SM00317">
    <property type="entry name" value="SET"/>
    <property type="match status" value="1"/>
</dbReference>
<dbReference type="PROSITE" id="PS51633">
    <property type="entry name" value="CXC"/>
    <property type="match status" value="1"/>
</dbReference>
<dbReference type="PROSITE" id="PS50280">
    <property type="entry name" value="SET"/>
    <property type="match status" value="1"/>
</dbReference>
<accession>A0A8S1LEC2</accession>
<dbReference type="GO" id="GO:0032259">
    <property type="term" value="P:methylation"/>
    <property type="evidence" value="ECO:0007669"/>
    <property type="project" value="UniProtKB-KW"/>
</dbReference>
<feature type="domain" description="SET" evidence="6">
    <location>
        <begin position="542"/>
        <end position="660"/>
    </location>
</feature>
<evidence type="ECO:0008006" key="10">
    <source>
        <dbReference type="Google" id="ProtNLM"/>
    </source>
</evidence>
<evidence type="ECO:0000259" key="7">
    <source>
        <dbReference type="PROSITE" id="PS51633"/>
    </source>
</evidence>
<name>A0A8S1LEC2_9CILI</name>
<dbReference type="InterPro" id="IPR045318">
    <property type="entry name" value="EZH1/2-like"/>
</dbReference>
<protein>
    <recommendedName>
        <fullName evidence="10">SET domain protein</fullName>
    </recommendedName>
</protein>
<dbReference type="GO" id="GO:0046976">
    <property type="term" value="F:histone H3K27 methyltransferase activity"/>
    <property type="evidence" value="ECO:0007669"/>
    <property type="project" value="TreeGrafter"/>
</dbReference>
<dbReference type="GO" id="GO:0003682">
    <property type="term" value="F:chromatin binding"/>
    <property type="evidence" value="ECO:0007669"/>
    <property type="project" value="TreeGrafter"/>
</dbReference>
<dbReference type="EMBL" id="CAJJDN010000019">
    <property type="protein sequence ID" value="CAD8064725.1"/>
    <property type="molecule type" value="Genomic_DNA"/>
</dbReference>
<evidence type="ECO:0000256" key="4">
    <source>
        <dbReference type="ARBA" id="ARBA00023015"/>
    </source>
</evidence>
<evidence type="ECO:0000256" key="1">
    <source>
        <dbReference type="ARBA" id="ARBA00022603"/>
    </source>
</evidence>
<keyword evidence="1" id="KW-0489">Methyltransferase</keyword>
<dbReference type="InterPro" id="IPR026489">
    <property type="entry name" value="CXC_dom"/>
</dbReference>
<sequence>MEKDQETKNLANTPKNAISNSSLDYKVEETDSFWNYNLRQKVNFNLSQIFEFKPKGDELLQQIEQNIKFLLKPQIQQFLKTNKKNVKLLKYPKTEWLAQNKQIQKIQKSNLPLEAQVFLLLNFNQNLTTHNIYPQSVHQYSTYLKIDQNIKRLEVQDINFKYNFTTDQREKYKLEILKIPRDVWRSQDGIIQMIQLNTKYAMHYLDIIQLYSLYLFIVENENISLLNFEDLQRFLKERIIQKNIFLKINLYSLGSIFLQLQNQQFQQIKPTIFQNINFIQQFNLQQIQQLSYKSFQTHEYLNKEQAYLCNSCLRFLSQCNCEFNNKIAQLRNLLDYCQALNYKVNGKKVIWVNDVLQFNMKYACNIKCYKNPNNFNNQKKASLPENYIDQLKKIKIDQDPCIIAKVYNLDCLSIFLLAKLQYNELREDYIKGLSKIQKSKDQNALINNPCKCASLYISCCHKQDFECQQCKCEIFCSKYCDCPSNQCLKKFRGCNCRDRCSSDGRCTCRKDNTECDPLLCKCCSSDSNCICSNTQILINNLKPTLLARSAVCNGLGLFSRQFIMKGELIILYIGEVLIDDEEEIRDQFDDTFSFYNYQLSDERYSLDSRFCGNESRFINHNSLNFNNCRTKQMFTCGQYQLAIYAIKNIDPEQEILLNYNEGEQPNKEIHNWNDQQQQYWNYLQSTVTKEK</sequence>
<keyword evidence="4" id="KW-0805">Transcription regulation</keyword>
<feature type="domain" description="CXC" evidence="7">
    <location>
        <begin position="433"/>
        <end position="540"/>
    </location>
</feature>
<dbReference type="GO" id="GO:0005634">
    <property type="term" value="C:nucleus"/>
    <property type="evidence" value="ECO:0007669"/>
    <property type="project" value="TreeGrafter"/>
</dbReference>
<dbReference type="Proteomes" id="UP000692954">
    <property type="component" value="Unassembled WGS sequence"/>
</dbReference>
<dbReference type="GO" id="GO:0031507">
    <property type="term" value="P:heterochromatin formation"/>
    <property type="evidence" value="ECO:0007669"/>
    <property type="project" value="TreeGrafter"/>
</dbReference>
<proteinExistence type="predicted"/>
<dbReference type="InterPro" id="IPR001214">
    <property type="entry name" value="SET_dom"/>
</dbReference>
<keyword evidence="2" id="KW-0808">Transferase</keyword>
<comment type="caution">
    <text evidence="8">The sequence shown here is derived from an EMBL/GenBank/DDBJ whole genome shotgun (WGS) entry which is preliminary data.</text>
</comment>
<evidence type="ECO:0000259" key="6">
    <source>
        <dbReference type="PROSITE" id="PS50280"/>
    </source>
</evidence>
<gene>
    <name evidence="8" type="ORF">PSON_ATCC_30995.1.T0190261</name>
</gene>
<dbReference type="OrthoDB" id="303032at2759"/>
<evidence type="ECO:0000313" key="8">
    <source>
        <dbReference type="EMBL" id="CAD8064725.1"/>
    </source>
</evidence>
<dbReference type="Pfam" id="PF00856">
    <property type="entry name" value="SET"/>
    <property type="match status" value="1"/>
</dbReference>
<evidence type="ECO:0000256" key="3">
    <source>
        <dbReference type="ARBA" id="ARBA00022691"/>
    </source>
</evidence>
<evidence type="ECO:0000313" key="9">
    <source>
        <dbReference type="Proteomes" id="UP000692954"/>
    </source>
</evidence>
<keyword evidence="9" id="KW-1185">Reference proteome</keyword>
<dbReference type="PANTHER" id="PTHR45747">
    <property type="entry name" value="HISTONE-LYSINE N-METHYLTRANSFERASE E(Z)"/>
    <property type="match status" value="1"/>
</dbReference>
<organism evidence="8 9">
    <name type="scientific">Paramecium sonneborni</name>
    <dbReference type="NCBI Taxonomy" id="65129"/>
    <lineage>
        <taxon>Eukaryota</taxon>
        <taxon>Sar</taxon>
        <taxon>Alveolata</taxon>
        <taxon>Ciliophora</taxon>
        <taxon>Intramacronucleata</taxon>
        <taxon>Oligohymenophorea</taxon>
        <taxon>Peniculida</taxon>
        <taxon>Parameciidae</taxon>
        <taxon>Paramecium</taxon>
    </lineage>
</organism>
<evidence type="ECO:0000256" key="2">
    <source>
        <dbReference type="ARBA" id="ARBA00022679"/>
    </source>
</evidence>
<keyword evidence="5" id="KW-0804">Transcription</keyword>
<dbReference type="AlphaFoldDB" id="A0A8S1LEC2"/>
<reference evidence="8" key="1">
    <citation type="submission" date="2021-01" db="EMBL/GenBank/DDBJ databases">
        <authorList>
            <consortium name="Genoscope - CEA"/>
            <person name="William W."/>
        </authorList>
    </citation>
    <scope>NUCLEOTIDE SEQUENCE</scope>
</reference>
<evidence type="ECO:0000256" key="5">
    <source>
        <dbReference type="ARBA" id="ARBA00023163"/>
    </source>
</evidence>